<dbReference type="PANTHER" id="PTHR43384:SF3">
    <property type="entry name" value="AAA+ ATPASE DOMAIN-CONTAINING PROTEIN"/>
    <property type="match status" value="1"/>
</dbReference>
<reference evidence="4 5" key="1">
    <citation type="submission" date="2015-09" db="EMBL/GenBank/DDBJ databases">
        <authorList>
            <consortium name="Pathogen Informatics"/>
        </authorList>
    </citation>
    <scope>NUCLEOTIDE SEQUENCE [LARGE SCALE GENOMIC DNA]</scope>
    <source>
        <strain evidence="4 5">2789STDY5608849</strain>
    </source>
</reference>
<dbReference type="SUPFAM" id="SSF52540">
    <property type="entry name" value="P-loop containing nucleoside triphosphate hydrolases"/>
    <property type="match status" value="1"/>
</dbReference>
<evidence type="ECO:0000256" key="1">
    <source>
        <dbReference type="ARBA" id="ARBA00022741"/>
    </source>
</evidence>
<dbReference type="PANTHER" id="PTHR43384">
    <property type="entry name" value="SEPTUM SITE-DETERMINING PROTEIN MIND HOMOLOG, CHLOROPLASTIC-RELATED"/>
    <property type="match status" value="1"/>
</dbReference>
<evidence type="ECO:0000259" key="3">
    <source>
        <dbReference type="Pfam" id="PF01656"/>
    </source>
</evidence>
<name>A0A173YN64_9FIRM</name>
<dbReference type="FunFam" id="3.40.50.300:FF:001573">
    <property type="entry name" value="Carbon monoxide dehydrogenase accessory protein CooC"/>
    <property type="match status" value="1"/>
</dbReference>
<dbReference type="GO" id="GO:0005829">
    <property type="term" value="C:cytosol"/>
    <property type="evidence" value="ECO:0007669"/>
    <property type="project" value="TreeGrafter"/>
</dbReference>
<protein>
    <submittedName>
        <fullName evidence="4">Protochlorophyllide reductase iron-sulfur ATP-binding protein</fullName>
    </submittedName>
</protein>
<dbReference type="InterPro" id="IPR050625">
    <property type="entry name" value="ParA/MinD_ATPase"/>
</dbReference>
<dbReference type="Gene3D" id="3.40.50.300">
    <property type="entry name" value="P-loop containing nucleotide triphosphate hydrolases"/>
    <property type="match status" value="1"/>
</dbReference>
<keyword evidence="2 4" id="KW-0067">ATP-binding</keyword>
<dbReference type="InterPro" id="IPR014433">
    <property type="entry name" value="CooC"/>
</dbReference>
<dbReference type="GO" id="GO:0009898">
    <property type="term" value="C:cytoplasmic side of plasma membrane"/>
    <property type="evidence" value="ECO:0007669"/>
    <property type="project" value="TreeGrafter"/>
</dbReference>
<dbReference type="Proteomes" id="UP000095706">
    <property type="component" value="Unassembled WGS sequence"/>
</dbReference>
<dbReference type="GO" id="GO:0016887">
    <property type="term" value="F:ATP hydrolysis activity"/>
    <property type="evidence" value="ECO:0007669"/>
    <property type="project" value="TreeGrafter"/>
</dbReference>
<evidence type="ECO:0000256" key="2">
    <source>
        <dbReference type="ARBA" id="ARBA00022840"/>
    </source>
</evidence>
<dbReference type="AlphaFoldDB" id="A0A173YN64"/>
<dbReference type="EMBL" id="CYYV01000002">
    <property type="protein sequence ID" value="CUN64777.1"/>
    <property type="molecule type" value="Genomic_DNA"/>
</dbReference>
<dbReference type="PIRSF" id="PIRSF005647">
    <property type="entry name" value="CooC"/>
    <property type="match status" value="1"/>
</dbReference>
<evidence type="ECO:0000313" key="5">
    <source>
        <dbReference type="Proteomes" id="UP000095706"/>
    </source>
</evidence>
<proteinExistence type="predicted"/>
<dbReference type="Pfam" id="PF01656">
    <property type="entry name" value="CbiA"/>
    <property type="match status" value="1"/>
</dbReference>
<organism evidence="4 5">
    <name type="scientific">Fusicatenibacter saccharivorans</name>
    <dbReference type="NCBI Taxonomy" id="1150298"/>
    <lineage>
        <taxon>Bacteria</taxon>
        <taxon>Bacillati</taxon>
        <taxon>Bacillota</taxon>
        <taxon>Clostridia</taxon>
        <taxon>Lachnospirales</taxon>
        <taxon>Lachnospiraceae</taxon>
        <taxon>Fusicatenibacter</taxon>
    </lineage>
</organism>
<sequence>MKIAVCGKGGCGKSTVTSLLAKALARRGKEILVIDSDESNYGLHRQLGMKLPRDFTDYFGGKQNVLNDMMLSKFTHQFFEETWTIDDIPEDYYSLKDGVKLMTSGKIHQANEGCSCAMGTVMTQFIQNLRLTEDQFALMDMEAGIEHFGRGIDNGVDLILIIIDPSYESLQLSKKIGELSESIQKPFYYVLNKVTKENQEMMYEAVWNSSRVAVSLSADPGIMGEGLMGKELSEKPDAIENLTEFLLSI</sequence>
<dbReference type="RefSeq" id="WP_055226331.1">
    <property type="nucleotide sequence ID" value="NZ_CYYV01000002.1"/>
</dbReference>
<gene>
    <name evidence="4" type="ORF">ERS852406_00489</name>
</gene>
<accession>A0A173YN64</accession>
<dbReference type="InterPro" id="IPR002586">
    <property type="entry name" value="CobQ/CobB/MinD/ParA_Nub-bd_dom"/>
</dbReference>
<keyword evidence="1" id="KW-0547">Nucleotide-binding</keyword>
<dbReference type="InterPro" id="IPR027417">
    <property type="entry name" value="P-loop_NTPase"/>
</dbReference>
<dbReference type="GO" id="GO:0005524">
    <property type="term" value="F:ATP binding"/>
    <property type="evidence" value="ECO:0007669"/>
    <property type="project" value="UniProtKB-KW"/>
</dbReference>
<feature type="domain" description="CobQ/CobB/MinD/ParA nucleotide binding" evidence="3">
    <location>
        <begin position="4"/>
        <end position="203"/>
    </location>
</feature>
<dbReference type="GO" id="GO:0051782">
    <property type="term" value="P:negative regulation of cell division"/>
    <property type="evidence" value="ECO:0007669"/>
    <property type="project" value="TreeGrafter"/>
</dbReference>
<evidence type="ECO:0000313" key="4">
    <source>
        <dbReference type="EMBL" id="CUN64777.1"/>
    </source>
</evidence>